<feature type="region of interest" description="Disordered" evidence="1">
    <location>
        <begin position="593"/>
        <end position="615"/>
    </location>
</feature>
<reference evidence="2 3" key="1">
    <citation type="submission" date="2013-07" db="EMBL/GenBank/DDBJ databases">
        <authorList>
            <person name="Stoco P.H."/>
            <person name="Wagner G."/>
            <person name="Gerber A."/>
            <person name="Zaha A."/>
            <person name="Thompson C."/>
            <person name="Bartholomeu D.C."/>
            <person name="Luckemeyer D.D."/>
            <person name="Bahia D."/>
            <person name="Loreto E."/>
            <person name="Prestes E.B."/>
            <person name="Lima F.M."/>
            <person name="Rodrigues-Luiz G."/>
            <person name="Vallejo G.A."/>
            <person name="Filho J.F."/>
            <person name="Monteiro K.M."/>
            <person name="Tyler K.M."/>
            <person name="de Almeida L.G."/>
            <person name="Ortiz M.F."/>
            <person name="Siervo M.A."/>
            <person name="de Moraes M.H."/>
            <person name="Cunha O.L."/>
            <person name="Mendonca-Neto R."/>
            <person name="Silva R."/>
            <person name="Teixeira S.M."/>
            <person name="Murta S.M."/>
            <person name="Sincero T.C."/>
            <person name="Mendes T.A."/>
            <person name="Urmenyi T.P."/>
            <person name="Silva V.G."/>
            <person name="da Rocha W.D."/>
            <person name="Andersson B."/>
            <person name="Romanha A.J."/>
            <person name="Steindel M."/>
            <person name="de Vasconcelos A.T."/>
            <person name="Grisard E.C."/>
        </authorList>
    </citation>
    <scope>NUCLEOTIDE SEQUENCE [LARGE SCALE GENOMIC DNA]</scope>
    <source>
        <strain evidence="2 3">SC58</strain>
    </source>
</reference>
<dbReference type="OrthoDB" id="271594at2759"/>
<protein>
    <submittedName>
        <fullName evidence="2">Uncharacterized protein</fullName>
    </submittedName>
</protein>
<evidence type="ECO:0000313" key="2">
    <source>
        <dbReference type="EMBL" id="ESL09731.1"/>
    </source>
</evidence>
<name>A0A061J6I0_TRYRA</name>
<feature type="region of interest" description="Disordered" evidence="1">
    <location>
        <begin position="347"/>
        <end position="366"/>
    </location>
</feature>
<gene>
    <name evidence="2" type="ORF">TRSC58_02545</name>
</gene>
<sequence>MRRCLSACGLLSRVATTHRCVGRCVPPPLPLGARGTPPRLAGSGRLPPPPPLPGAVAASASAVLPWKSPQEVLTAFMEFIPTFYVPIHCVAAILSEECRKHFIGRGRFLSFLKRYRFFFDLRVIDGVRCDVKLRDDLSHPRRGVADEKFVMTDVGDVINYVAKPEFIVSIESIEQGNTSVALKPACAPPAVHVRLEEKVPVLERLKALVPEEFALLDHVEENIPEDVLFHPYFDCQGGLISIASKFPEFFQVVDGMIRRRPPHLAPLALNSYTLEESPIPSIAALVEKEVCDSDIPHWVSITSLYEQLTREQKRQIKREYKSFAGFLRSHGRSLSLSQDMLQVAKWTPQTRKAAPSTSSPVAADAAESRMEIANSEGNSNGVVEAAAAAKAQAHGVTIHYEYTHTQIVNELFDKFPPHRTLNLEELLDLVSPAMRPSLPKKVLAWLASYPTYFLVDDSTEKDPLKARIRRASDRQPLDVALELYQCIPDDGISEAALLTKLPEVHREYVKRIGLKHIVNSLSEWLSLTEVTGGGSGGGGAAGEKVLVLRRLQTEVDLQRAIHSEESKVDSSDEGLASGLFEQAELQRQRLKYEGRMSQPQLHAARARQRGGHGGL</sequence>
<proteinExistence type="predicted"/>
<comment type="caution">
    <text evidence="2">The sequence shown here is derived from an EMBL/GenBank/DDBJ whole genome shotgun (WGS) entry which is preliminary data.</text>
</comment>
<dbReference type="EMBL" id="AUPL01002545">
    <property type="protein sequence ID" value="ESL09731.1"/>
    <property type="molecule type" value="Genomic_DNA"/>
</dbReference>
<accession>A0A061J6I0</accession>
<dbReference type="Proteomes" id="UP000031737">
    <property type="component" value="Unassembled WGS sequence"/>
</dbReference>
<organism evidence="2 3">
    <name type="scientific">Trypanosoma rangeli SC58</name>
    <dbReference type="NCBI Taxonomy" id="429131"/>
    <lineage>
        <taxon>Eukaryota</taxon>
        <taxon>Discoba</taxon>
        <taxon>Euglenozoa</taxon>
        <taxon>Kinetoplastea</taxon>
        <taxon>Metakinetoplastina</taxon>
        <taxon>Trypanosomatida</taxon>
        <taxon>Trypanosomatidae</taxon>
        <taxon>Trypanosoma</taxon>
        <taxon>Herpetosoma</taxon>
    </lineage>
</organism>
<evidence type="ECO:0000313" key="3">
    <source>
        <dbReference type="Proteomes" id="UP000031737"/>
    </source>
</evidence>
<evidence type="ECO:0000256" key="1">
    <source>
        <dbReference type="SAM" id="MobiDB-lite"/>
    </source>
</evidence>
<keyword evidence="3" id="KW-1185">Reference proteome</keyword>
<feature type="compositionally biased region" description="Polar residues" evidence="1">
    <location>
        <begin position="347"/>
        <end position="360"/>
    </location>
</feature>
<feature type="compositionally biased region" description="Basic residues" evidence="1">
    <location>
        <begin position="604"/>
        <end position="615"/>
    </location>
</feature>
<dbReference type="AlphaFoldDB" id="A0A061J6I0"/>
<dbReference type="VEuPathDB" id="TriTrypDB:TRSC58_02545"/>